<protein>
    <submittedName>
        <fullName evidence="1">Uncharacterized protein</fullName>
    </submittedName>
</protein>
<name>M4RJH1_9ALTE</name>
<dbReference type="Proteomes" id="UP000011864">
    <property type="component" value="Chromosome"/>
</dbReference>
<dbReference type="HOGENOM" id="CLU_3346910_0_0_6"/>
<gene>
    <name evidence="1" type="ORF">C427_0618</name>
</gene>
<dbReference type="AlphaFoldDB" id="M4RJH1"/>
<evidence type="ECO:0000313" key="1">
    <source>
        <dbReference type="EMBL" id="AGH42728.1"/>
    </source>
</evidence>
<reference evidence="1 2" key="1">
    <citation type="journal article" date="2013" name="Genome Announc.">
        <title>Complete Genome Sequence of Glaciecola psychrophila Strain 170T.</title>
        <authorList>
            <person name="Yin J."/>
            <person name="Chen J."/>
            <person name="Liu G."/>
            <person name="Yu Y."/>
            <person name="Song L."/>
            <person name="Wang X."/>
            <person name="Qu X."/>
        </authorList>
    </citation>
    <scope>NUCLEOTIDE SEQUENCE [LARGE SCALE GENOMIC DNA]</scope>
    <source>
        <strain evidence="1 2">170</strain>
    </source>
</reference>
<proteinExistence type="predicted"/>
<evidence type="ECO:0000313" key="2">
    <source>
        <dbReference type="Proteomes" id="UP000011864"/>
    </source>
</evidence>
<dbReference type="EMBL" id="CP003837">
    <property type="protein sequence ID" value="AGH42728.1"/>
    <property type="molecule type" value="Genomic_DNA"/>
</dbReference>
<accession>M4RJH1</accession>
<organism evidence="1 2">
    <name type="scientific">Paraglaciecola psychrophila 170</name>
    <dbReference type="NCBI Taxonomy" id="1129794"/>
    <lineage>
        <taxon>Bacteria</taxon>
        <taxon>Pseudomonadati</taxon>
        <taxon>Pseudomonadota</taxon>
        <taxon>Gammaproteobacteria</taxon>
        <taxon>Alteromonadales</taxon>
        <taxon>Alteromonadaceae</taxon>
        <taxon>Paraglaciecola</taxon>
    </lineage>
</organism>
<dbReference type="KEGG" id="gps:C427_0618"/>
<keyword evidence="2" id="KW-1185">Reference proteome</keyword>
<sequence>MLEWLCVSNSLVITINSFFGSTGISAKTRSTHVSQQD</sequence>